<reference evidence="5" key="1">
    <citation type="submission" date="2020-05" db="UniProtKB">
        <authorList>
            <consortium name="EnsemblMetazoa"/>
        </authorList>
    </citation>
    <scope>IDENTIFICATION</scope>
    <source>
        <strain evidence="5">Aabys</strain>
    </source>
</reference>
<feature type="signal peptide" evidence="4">
    <location>
        <begin position="1"/>
        <end position="18"/>
    </location>
</feature>
<dbReference type="PRINTS" id="PR00947">
    <property type="entry name" value="CUTICLE"/>
</dbReference>
<accession>A0A1I8NA48</accession>
<dbReference type="RefSeq" id="XP_005189568.1">
    <property type="nucleotide sequence ID" value="XM_005189511.2"/>
</dbReference>
<dbReference type="InterPro" id="IPR000618">
    <property type="entry name" value="Insect_cuticle"/>
</dbReference>
<evidence type="ECO:0000256" key="3">
    <source>
        <dbReference type="SAM" id="MobiDB-lite"/>
    </source>
</evidence>
<protein>
    <submittedName>
        <fullName evidence="7">Pupal cuticle protein Edg-78E-like</fullName>
    </submittedName>
</protein>
<keyword evidence="1 2" id="KW-0193">Cuticle</keyword>
<dbReference type="PROSITE" id="PS00233">
    <property type="entry name" value="CHIT_BIND_RR_1"/>
    <property type="match status" value="1"/>
</dbReference>
<dbReference type="GO" id="GO:0062129">
    <property type="term" value="C:chitin-based extracellular matrix"/>
    <property type="evidence" value="ECO:0007669"/>
    <property type="project" value="TreeGrafter"/>
</dbReference>
<dbReference type="GO" id="GO:0008010">
    <property type="term" value="F:structural constituent of chitin-based larval cuticle"/>
    <property type="evidence" value="ECO:0007669"/>
    <property type="project" value="TreeGrafter"/>
</dbReference>
<dbReference type="InterPro" id="IPR031311">
    <property type="entry name" value="CHIT_BIND_RR_consensus"/>
</dbReference>
<feature type="region of interest" description="Disordered" evidence="3">
    <location>
        <begin position="115"/>
        <end position="141"/>
    </location>
</feature>
<feature type="compositionally biased region" description="Basic residues" evidence="3">
    <location>
        <begin position="125"/>
        <end position="141"/>
    </location>
</feature>
<evidence type="ECO:0000313" key="5">
    <source>
        <dbReference type="EnsemblMetazoa" id="MDOA013134-PA"/>
    </source>
</evidence>
<dbReference type="VEuPathDB" id="VectorBase:MDOA013134"/>
<dbReference type="KEGG" id="mde:101889719"/>
<keyword evidence="6" id="KW-1185">Reference proteome</keyword>
<dbReference type="EnsemblMetazoa" id="MDOA013134-RA">
    <property type="protein sequence ID" value="MDOA013134-PA"/>
    <property type="gene ID" value="MDOA013134"/>
</dbReference>
<dbReference type="STRING" id="7370.A0A1I8NA48"/>
<sequence length="141" mass="16441">MNLSIFFVLLVLFPLAYGRLIDRRARIIRSKYKRPDKRGNYYYAFETTNRIQVQEAGNPVGVTGEVNYVSPEGRVIELKYTADENGFHPVGKHLPTPPPIPDYILRSLEYIKAHPNSENRGMQMKPKKTRSRKYGRNKKRM</sequence>
<dbReference type="InterPro" id="IPR050468">
    <property type="entry name" value="Cuticle_Struct_Prot"/>
</dbReference>
<evidence type="ECO:0000313" key="6">
    <source>
        <dbReference type="Proteomes" id="UP001652621"/>
    </source>
</evidence>
<dbReference type="PANTHER" id="PTHR10380">
    <property type="entry name" value="CUTICLE PROTEIN"/>
    <property type="match status" value="1"/>
</dbReference>
<proteinExistence type="predicted"/>
<dbReference type="Proteomes" id="UP001652621">
    <property type="component" value="Unplaced"/>
</dbReference>
<evidence type="ECO:0000256" key="2">
    <source>
        <dbReference type="PROSITE-ProRule" id="PRU00497"/>
    </source>
</evidence>
<dbReference type="GeneID" id="101889719"/>
<evidence type="ECO:0000313" key="7">
    <source>
        <dbReference type="RefSeq" id="XP_005189568.1"/>
    </source>
</evidence>
<evidence type="ECO:0000256" key="4">
    <source>
        <dbReference type="SAM" id="SignalP"/>
    </source>
</evidence>
<dbReference type="VEuPathDB" id="VectorBase:MDOMA2_005254"/>
<dbReference type="OrthoDB" id="6343684at2759"/>
<gene>
    <name evidence="5" type="primary">101889719</name>
    <name evidence="7" type="synonym">LOC101889719</name>
</gene>
<feature type="chain" id="PRO_5044561453" evidence="4">
    <location>
        <begin position="19"/>
        <end position="141"/>
    </location>
</feature>
<dbReference type="PANTHER" id="PTHR10380:SF238">
    <property type="entry name" value="CUTICULAR PROTEIN 65EA-RELATED"/>
    <property type="match status" value="1"/>
</dbReference>
<organism evidence="5">
    <name type="scientific">Musca domestica</name>
    <name type="common">House fly</name>
    <dbReference type="NCBI Taxonomy" id="7370"/>
    <lineage>
        <taxon>Eukaryota</taxon>
        <taxon>Metazoa</taxon>
        <taxon>Ecdysozoa</taxon>
        <taxon>Arthropoda</taxon>
        <taxon>Hexapoda</taxon>
        <taxon>Insecta</taxon>
        <taxon>Pterygota</taxon>
        <taxon>Neoptera</taxon>
        <taxon>Endopterygota</taxon>
        <taxon>Diptera</taxon>
        <taxon>Brachycera</taxon>
        <taxon>Muscomorpha</taxon>
        <taxon>Muscoidea</taxon>
        <taxon>Muscidae</taxon>
        <taxon>Musca</taxon>
    </lineage>
</organism>
<dbReference type="AlphaFoldDB" id="A0A1I8NA48"/>
<evidence type="ECO:0000256" key="1">
    <source>
        <dbReference type="ARBA" id="ARBA00022460"/>
    </source>
</evidence>
<dbReference type="PROSITE" id="PS51155">
    <property type="entry name" value="CHIT_BIND_RR_2"/>
    <property type="match status" value="1"/>
</dbReference>
<name>A0A1I8NA48_MUSDO</name>
<keyword evidence="4" id="KW-0732">Signal</keyword>
<reference evidence="7" key="2">
    <citation type="submission" date="2025-04" db="UniProtKB">
        <authorList>
            <consortium name="RefSeq"/>
        </authorList>
    </citation>
    <scope>IDENTIFICATION</scope>
    <source>
        <strain evidence="7">Aabys</strain>
    </source>
</reference>
<dbReference type="Pfam" id="PF00379">
    <property type="entry name" value="Chitin_bind_4"/>
    <property type="match status" value="1"/>
</dbReference>